<dbReference type="Proteomes" id="UP001600888">
    <property type="component" value="Unassembled WGS sequence"/>
</dbReference>
<evidence type="ECO:0000256" key="3">
    <source>
        <dbReference type="ARBA" id="ARBA00023125"/>
    </source>
</evidence>
<evidence type="ECO:0008006" key="8">
    <source>
        <dbReference type="Google" id="ProtNLM"/>
    </source>
</evidence>
<keyword evidence="4" id="KW-0804">Transcription</keyword>
<evidence type="ECO:0000256" key="2">
    <source>
        <dbReference type="ARBA" id="ARBA00023015"/>
    </source>
</evidence>
<evidence type="ECO:0000313" key="6">
    <source>
        <dbReference type="EMBL" id="KAL2277755.1"/>
    </source>
</evidence>
<evidence type="ECO:0000256" key="5">
    <source>
        <dbReference type="ARBA" id="ARBA00023242"/>
    </source>
</evidence>
<name>A0ABR4E5R5_9PEZI</name>
<keyword evidence="3" id="KW-0238">DNA-binding</keyword>
<reference evidence="6 7" key="1">
    <citation type="submission" date="2024-03" db="EMBL/GenBank/DDBJ databases">
        <title>A high-quality draft genome sequence of Diaporthe vaccinii, a causative agent of upright dieback and viscid rot disease in cranberry plants.</title>
        <authorList>
            <person name="Sarrasin M."/>
            <person name="Lang B.F."/>
            <person name="Burger G."/>
        </authorList>
    </citation>
    <scope>NUCLEOTIDE SEQUENCE [LARGE SCALE GENOMIC DNA]</scope>
    <source>
        <strain evidence="6 7">IS7</strain>
    </source>
</reference>
<dbReference type="InterPro" id="IPR051089">
    <property type="entry name" value="prtT"/>
</dbReference>
<dbReference type="EMBL" id="JBAWTH010000094">
    <property type="protein sequence ID" value="KAL2277755.1"/>
    <property type="molecule type" value="Genomic_DNA"/>
</dbReference>
<keyword evidence="2" id="KW-0805">Transcription regulation</keyword>
<keyword evidence="7" id="KW-1185">Reference proteome</keyword>
<sequence>MFNAVLPLCDHTVHREKPIVCLAILFASSYDDGILQGRISRLFEQMLATALLQGRIASLENLQGLLIYTAWMQYQPRPRKHTQNIFLAMSIIYDMRFHKPRELPIREENGLVFLTRGLAADEVRALVGLYCVASCASVILDKFRCFPTIPLLAESCEAMAQRAEHPTDPYLPQIVGLLRMIEDVDGLAKGTTPQQRDGTSAARISHLQYQWQSLKKSLPAHAATSPFLRFQTRAAEFLLGEMSLPGSPFSLSEDPSTSLAETISAVKSLMDTLLSAEPDQELFFTNLAWVTLGYGLSLGVKLDILCTTCGISPATVIELRRSLDIAQTLRGLIERLRMSISQHKDTDAESHPLFQFLSRAEAVESILVRKTWPPICRVRSCHIWEPAWS</sequence>
<protein>
    <recommendedName>
        <fullName evidence="8">Transcription factor domain-containing protein</fullName>
    </recommendedName>
</protein>
<accession>A0ABR4E5R5</accession>
<dbReference type="EMBL" id="JBAWTH010000094">
    <property type="protein sequence ID" value="KAL2277754.1"/>
    <property type="molecule type" value="Genomic_DNA"/>
</dbReference>
<dbReference type="PANTHER" id="PTHR31845:SF37">
    <property type="entry name" value="TRANSCRIPTION FACTOR DOMAIN-CONTAINING PROTEIN"/>
    <property type="match status" value="1"/>
</dbReference>
<dbReference type="PANTHER" id="PTHR31845">
    <property type="entry name" value="FINGER DOMAIN PROTEIN, PUTATIVE-RELATED"/>
    <property type="match status" value="1"/>
</dbReference>
<comment type="caution">
    <text evidence="6">The sequence shown here is derived from an EMBL/GenBank/DDBJ whole genome shotgun (WGS) entry which is preliminary data.</text>
</comment>
<organism evidence="6 7">
    <name type="scientific">Diaporthe vaccinii</name>
    <dbReference type="NCBI Taxonomy" id="105482"/>
    <lineage>
        <taxon>Eukaryota</taxon>
        <taxon>Fungi</taxon>
        <taxon>Dikarya</taxon>
        <taxon>Ascomycota</taxon>
        <taxon>Pezizomycotina</taxon>
        <taxon>Sordariomycetes</taxon>
        <taxon>Sordariomycetidae</taxon>
        <taxon>Diaporthales</taxon>
        <taxon>Diaporthaceae</taxon>
        <taxon>Diaporthe</taxon>
        <taxon>Diaporthe eres species complex</taxon>
    </lineage>
</organism>
<evidence type="ECO:0000256" key="1">
    <source>
        <dbReference type="ARBA" id="ARBA00004123"/>
    </source>
</evidence>
<keyword evidence="5" id="KW-0539">Nucleus</keyword>
<proteinExistence type="predicted"/>
<gene>
    <name evidence="6" type="ORF">FJTKL_15193</name>
</gene>
<evidence type="ECO:0000256" key="4">
    <source>
        <dbReference type="ARBA" id="ARBA00023163"/>
    </source>
</evidence>
<comment type="subcellular location">
    <subcellularLocation>
        <location evidence="1">Nucleus</location>
    </subcellularLocation>
</comment>
<evidence type="ECO:0000313" key="7">
    <source>
        <dbReference type="Proteomes" id="UP001600888"/>
    </source>
</evidence>